<protein>
    <submittedName>
        <fullName evidence="2">Uncharacterized protein</fullName>
    </submittedName>
</protein>
<feature type="transmembrane region" description="Helical" evidence="1">
    <location>
        <begin position="20"/>
        <end position="44"/>
    </location>
</feature>
<evidence type="ECO:0000313" key="3">
    <source>
        <dbReference type="Proteomes" id="UP000054783"/>
    </source>
</evidence>
<dbReference type="AlphaFoldDB" id="A0A0V0Z1M2"/>
<sequence length="138" mass="15561">MDTLLYVFMGSIFIAGKGNIVVVLSLLLYCCSGCAVFLALLQLHHEEANFSHHRPPKEVVLEESVYTLWHVAVVVGSVLLVWTVSIPKIHKVILQFYPYFDNVSVPSNEACLRYPDRNLQKLSTAEQIEVTNGEYPPK</sequence>
<gene>
    <name evidence="2" type="ORF">T12_3991</name>
</gene>
<comment type="caution">
    <text evidence="2">The sequence shown here is derived from an EMBL/GenBank/DDBJ whole genome shotgun (WGS) entry which is preliminary data.</text>
</comment>
<dbReference type="EMBL" id="JYDQ01000831">
    <property type="protein sequence ID" value="KRY06342.1"/>
    <property type="molecule type" value="Genomic_DNA"/>
</dbReference>
<keyword evidence="3" id="KW-1185">Reference proteome</keyword>
<proteinExistence type="predicted"/>
<evidence type="ECO:0000256" key="1">
    <source>
        <dbReference type="SAM" id="Phobius"/>
    </source>
</evidence>
<name>A0A0V0Z1M2_9BILA</name>
<organism evidence="2 3">
    <name type="scientific">Trichinella patagoniensis</name>
    <dbReference type="NCBI Taxonomy" id="990121"/>
    <lineage>
        <taxon>Eukaryota</taxon>
        <taxon>Metazoa</taxon>
        <taxon>Ecdysozoa</taxon>
        <taxon>Nematoda</taxon>
        <taxon>Enoplea</taxon>
        <taxon>Dorylaimia</taxon>
        <taxon>Trichinellida</taxon>
        <taxon>Trichinellidae</taxon>
        <taxon>Trichinella</taxon>
    </lineage>
</organism>
<dbReference type="Proteomes" id="UP000054783">
    <property type="component" value="Unassembled WGS sequence"/>
</dbReference>
<evidence type="ECO:0000313" key="2">
    <source>
        <dbReference type="EMBL" id="KRY06342.1"/>
    </source>
</evidence>
<keyword evidence="1" id="KW-0472">Membrane</keyword>
<accession>A0A0V0Z1M2</accession>
<keyword evidence="1" id="KW-0812">Transmembrane</keyword>
<keyword evidence="1" id="KW-1133">Transmembrane helix</keyword>
<reference evidence="2 3" key="1">
    <citation type="submission" date="2015-01" db="EMBL/GenBank/DDBJ databases">
        <title>Evolution of Trichinella species and genotypes.</title>
        <authorList>
            <person name="Korhonen P.K."/>
            <person name="Edoardo P."/>
            <person name="Giuseppe L.R."/>
            <person name="Gasser R.B."/>
        </authorList>
    </citation>
    <scope>NUCLEOTIDE SEQUENCE [LARGE SCALE GENOMIC DNA]</scope>
    <source>
        <strain evidence="2">ISS2496</strain>
    </source>
</reference>
<feature type="transmembrane region" description="Helical" evidence="1">
    <location>
        <begin position="64"/>
        <end position="84"/>
    </location>
</feature>